<dbReference type="PANTHER" id="PTHR45920">
    <property type="entry name" value="FORMIN HOMOLOGY 2 DOMAIN CONTAINING, ISOFORM I"/>
    <property type="match status" value="1"/>
</dbReference>
<evidence type="ECO:0000256" key="1">
    <source>
        <dbReference type="SAM" id="MobiDB-lite"/>
    </source>
</evidence>
<comment type="caution">
    <text evidence="3">The sequence shown here is derived from an EMBL/GenBank/DDBJ whole genome shotgun (WGS) entry which is preliminary data.</text>
</comment>
<feature type="region of interest" description="Disordered" evidence="1">
    <location>
        <begin position="456"/>
        <end position="502"/>
    </location>
</feature>
<dbReference type="SUPFAM" id="SSF101447">
    <property type="entry name" value="Formin homology 2 domain (FH2 domain)"/>
    <property type="match status" value="1"/>
</dbReference>
<organism evidence="3 4">
    <name type="scientific">Durusdinium trenchii</name>
    <dbReference type="NCBI Taxonomy" id="1381693"/>
    <lineage>
        <taxon>Eukaryota</taxon>
        <taxon>Sar</taxon>
        <taxon>Alveolata</taxon>
        <taxon>Dinophyceae</taxon>
        <taxon>Suessiales</taxon>
        <taxon>Symbiodiniaceae</taxon>
        <taxon>Durusdinium</taxon>
    </lineage>
</organism>
<evidence type="ECO:0000259" key="2">
    <source>
        <dbReference type="PROSITE" id="PS51444"/>
    </source>
</evidence>
<dbReference type="Gene3D" id="1.25.40.20">
    <property type="entry name" value="Ankyrin repeat-containing domain"/>
    <property type="match status" value="1"/>
</dbReference>
<dbReference type="Proteomes" id="UP001642484">
    <property type="component" value="Unassembled WGS sequence"/>
</dbReference>
<dbReference type="InterPro" id="IPR036770">
    <property type="entry name" value="Ankyrin_rpt-contain_sf"/>
</dbReference>
<dbReference type="InterPro" id="IPR042201">
    <property type="entry name" value="FH2_Formin_sf"/>
</dbReference>
<name>A0ABP0SIL4_9DINO</name>
<dbReference type="SUPFAM" id="SSF48403">
    <property type="entry name" value="Ankyrin repeat"/>
    <property type="match status" value="1"/>
</dbReference>
<evidence type="ECO:0000313" key="3">
    <source>
        <dbReference type="EMBL" id="CAK9112213.1"/>
    </source>
</evidence>
<feature type="domain" description="FH2" evidence="2">
    <location>
        <begin position="715"/>
        <end position="1132"/>
    </location>
</feature>
<reference evidence="3 4" key="1">
    <citation type="submission" date="2024-02" db="EMBL/GenBank/DDBJ databases">
        <authorList>
            <person name="Chen Y."/>
            <person name="Shah S."/>
            <person name="Dougan E. K."/>
            <person name="Thang M."/>
            <person name="Chan C."/>
        </authorList>
    </citation>
    <scope>NUCLEOTIDE SEQUENCE [LARGE SCALE GENOMIC DNA]</scope>
</reference>
<sequence>MSLLQKLPSLQDVVNQVIQEEREKEEKGEVSPVASNLSIDDDDEHDASFQSCAANLLLASLQEDDPKLQEERYDNLLVAYTGACTELASAAVAGTSSSAPEELVKLERRIEHLQGLNRKLKAQLRLKWAAMIKMAKFVFVDDDVIDRSLEPVIRIGWDGFKWNKGYSLLHYAADCVTDPEVVELMANLATDVDQKDDYGLRPIDYARKTQDEAVIKALERMRKAARKLAQEEADLKEQEMDEPIMKERNTVKEPGRTEEKPPRSPRVKEAAEVDVLGQRALPSKDQPAEADVDLRRRRTEREAANGGALEVKEQRAPENAPSPGARREEMQQVPLGATEASQPISSAQASPVRRQSVIQEEILANAREKLKNATDMKPALSKAVAKVLNKGWEGVSWPSNFSAVHVAAKLGDATWPDRSARREELEVKAIEILAEAAQNGNQEAVAALQHHLAKAEERAAEQAAQAAQQAEQVQWADGASAERPTSPSHASPVDPGPVPEGIRPELQKACQVVKKKGAVPDLTVQDRIPTARQHWTTPREKERFAERQYVAWIRCDGEQRPHEKELVRKGTSAAPAAEGAKAAEDTDSVPEVKDPAAEAAPKAKGKAKGPPKGPGKGKAAQTEEAKESKEETKEEAKEEPKEGAPKGKGPKGPAKGKGPPAPGGKGPPAPAGKGPAPPGGKGPAPAGKGGPAAGGKAGKAGKGAKGGAGGGSGETKPVVKPSQPMKPLWWSKMIFGAQLKKGESIWDEVKDDMEKLPLEELTERFSKSAAAREKPKKEKAEGKKEELKSLRIITDPQIVVGKEASLKKLPEPTEVARALDELDDTVLNPELLQVVKDNACPTPAQMKELGEARTKNPNVPLALPESFMWVIGQMPAYQQRIDCWSFAMTYKEQHATYHTALSDFLQVVECFQESEMLPTLLGIILAVGNYLNGGTNRGQADGFDIESLAKLEGIKDATGKDIRHFIFDLFLNRMTEQSTQFVEELMPCMVNMNRRISKDSDGVEKLDKSAKIAFEDFDLCVTALHSEFVQKHEMMQMILSYFEDPADPFKLQMPKIYLEAKDKLDELNTLKDTAKAQVLKWFKVQAMKSNEFCLLWDNLLIPANMIINADMKMKKEFMLPTFCQNKPFSAEDLQILWSFKEFDGKRTVKKKTKERRRRRFSQRLRDGAEAAAAAEAKAAGAAAPAEGAPAVAPGVTPAGSFSA</sequence>
<dbReference type="PANTHER" id="PTHR45920:SF7">
    <property type="entry name" value="FORMIN-G"/>
    <property type="match status" value="1"/>
</dbReference>
<feature type="region of interest" description="Disordered" evidence="1">
    <location>
        <begin position="1183"/>
        <end position="1203"/>
    </location>
</feature>
<feature type="compositionally biased region" description="Pro residues" evidence="1">
    <location>
        <begin position="659"/>
        <end position="680"/>
    </location>
</feature>
<proteinExistence type="predicted"/>
<dbReference type="EMBL" id="CAXAMN010027694">
    <property type="protein sequence ID" value="CAK9112213.1"/>
    <property type="molecule type" value="Genomic_DNA"/>
</dbReference>
<feature type="region of interest" description="Disordered" evidence="1">
    <location>
        <begin position="562"/>
        <end position="725"/>
    </location>
</feature>
<protein>
    <recommendedName>
        <fullName evidence="2">FH2 domain-containing protein</fullName>
    </recommendedName>
</protein>
<dbReference type="SMART" id="SM00498">
    <property type="entry name" value="FH2"/>
    <property type="match status" value="1"/>
</dbReference>
<dbReference type="Pfam" id="PF02181">
    <property type="entry name" value="FH2"/>
    <property type="match status" value="1"/>
</dbReference>
<feature type="compositionally biased region" description="Basic and acidic residues" evidence="1">
    <location>
        <begin position="229"/>
        <end position="271"/>
    </location>
</feature>
<feature type="region of interest" description="Disordered" evidence="1">
    <location>
        <begin position="229"/>
        <end position="331"/>
    </location>
</feature>
<dbReference type="Gene3D" id="1.20.58.2220">
    <property type="entry name" value="Formin, FH2 domain"/>
    <property type="match status" value="1"/>
</dbReference>
<keyword evidence="4" id="KW-1185">Reference proteome</keyword>
<feature type="region of interest" description="Disordered" evidence="1">
    <location>
        <begin position="21"/>
        <end position="41"/>
    </location>
</feature>
<feature type="compositionally biased region" description="Low complexity" evidence="1">
    <location>
        <begin position="461"/>
        <end position="476"/>
    </location>
</feature>
<feature type="compositionally biased region" description="Basic and acidic residues" evidence="1">
    <location>
        <begin position="621"/>
        <end position="645"/>
    </location>
</feature>
<dbReference type="PROSITE" id="PS51444">
    <property type="entry name" value="FH2"/>
    <property type="match status" value="1"/>
</dbReference>
<feature type="compositionally biased region" description="Gly residues" evidence="1">
    <location>
        <begin position="681"/>
        <end position="713"/>
    </location>
</feature>
<dbReference type="InterPro" id="IPR015425">
    <property type="entry name" value="FH2_Formin"/>
</dbReference>
<accession>A0ABP0SIL4</accession>
<gene>
    <name evidence="3" type="ORF">CCMP2556_LOCUS52035</name>
</gene>
<evidence type="ECO:0000313" key="4">
    <source>
        <dbReference type="Proteomes" id="UP001642484"/>
    </source>
</evidence>